<dbReference type="Gene3D" id="1.10.287.130">
    <property type="match status" value="1"/>
</dbReference>
<feature type="coiled-coil region" evidence="8">
    <location>
        <begin position="44"/>
        <end position="71"/>
    </location>
</feature>
<sequence length="790" mass="86350">MTQPAGSLSGRVVWLLGIAVGLVVILGAIHLHILLVFCLVVFAVAGLMTALREMERRSEQTSKELERLHALREYSLVALFELSHEFDVSMEEHQMGTLTLTSIMGHSGIVGACLWLRRPGDETGLQLVARKGLKEDRLEAFAAELQLLSMDARVLREGIFLDRPESLPARPEFVKRATLAGVRGVMPLMAGGELIGFTGLGRRASNTDFSSFDLEVVRTMLSMLGRAVENGRLYSRQQQHNEELASVNRELQQTNESLREASRLKAEFLANISHELRTPLTGVLGFLDLLRGDTPTSREQQLNFVSRARACGARLLHLINDLLDYAQAEAGRLEMEKRAVPARSVLEDLRRAIEARAAESKLELRVDLAGADALRVWADGARLHQALCHVAENAIKFTPQGSVTIRVRNDLHSGQCTFEVVDTGVGIAPEIRQAVVQPFVQGDGSSTRVHGGTGLGLALTVMLVEQMGGRIAIDTPSEHPGTRVLVSLPLADEAGETAAEAVIEATSIGRIEGPLGAPLVLVVEDREPLRAYLRDFLHSSGYRTVDADTAESGCLVARRLRPSVIVSDYALEAAPRASVRTGYDMARRLGLDEATRSIPILFLTGFSNDLKQQLDSNPEPRRRFHTLDKPVDEDAVLEVLSQWLPNGGEVRTLLIDSVEFTAARIQHALPAERFHFESALTAKQAVSMLRNQPRAFDLILASPGAFDGTEGTDMAKLLQEVAPPEVFFMLLGDSAVGSTDSPWPAEESRLIGCVLRDDEDFARQLESLLDVARAQRGANEAEPNAESEAA</sequence>
<evidence type="ECO:0000256" key="1">
    <source>
        <dbReference type="ARBA" id="ARBA00000085"/>
    </source>
</evidence>
<dbReference type="InterPro" id="IPR011006">
    <property type="entry name" value="CheY-like_superfamily"/>
</dbReference>
<comment type="caution">
    <text evidence="12">The sequence shown here is derived from an EMBL/GenBank/DDBJ whole genome shotgun (WGS) entry which is preliminary data.</text>
</comment>
<dbReference type="InterPro" id="IPR003661">
    <property type="entry name" value="HisK_dim/P_dom"/>
</dbReference>
<dbReference type="Proteomes" id="UP000580839">
    <property type="component" value="Unassembled WGS sequence"/>
</dbReference>
<dbReference type="SUPFAM" id="SSF55781">
    <property type="entry name" value="GAF domain-like"/>
    <property type="match status" value="1"/>
</dbReference>
<dbReference type="Pfam" id="PF02518">
    <property type="entry name" value="HATPase_c"/>
    <property type="match status" value="1"/>
</dbReference>
<dbReference type="InterPro" id="IPR036890">
    <property type="entry name" value="HATPase_C_sf"/>
</dbReference>
<keyword evidence="4" id="KW-0808">Transferase</keyword>
<dbReference type="InterPro" id="IPR029016">
    <property type="entry name" value="GAF-like_dom_sf"/>
</dbReference>
<keyword evidence="5" id="KW-0418">Kinase</keyword>
<dbReference type="InterPro" id="IPR003594">
    <property type="entry name" value="HATPase_dom"/>
</dbReference>
<dbReference type="SUPFAM" id="SSF55874">
    <property type="entry name" value="ATPase domain of HSP90 chaperone/DNA topoisomerase II/histidine kinase"/>
    <property type="match status" value="1"/>
</dbReference>
<organism evidence="12 13">
    <name type="scientific">Eiseniibacteriota bacterium</name>
    <dbReference type="NCBI Taxonomy" id="2212470"/>
    <lineage>
        <taxon>Bacteria</taxon>
        <taxon>Candidatus Eiseniibacteriota</taxon>
    </lineage>
</organism>
<feature type="modified residue" description="4-aspartylphosphate" evidence="7">
    <location>
        <position position="568"/>
    </location>
</feature>
<keyword evidence="9" id="KW-1133">Transmembrane helix</keyword>
<keyword evidence="6" id="KW-0902">Two-component regulatory system</keyword>
<evidence type="ECO:0000256" key="4">
    <source>
        <dbReference type="ARBA" id="ARBA00022679"/>
    </source>
</evidence>
<evidence type="ECO:0000256" key="3">
    <source>
        <dbReference type="ARBA" id="ARBA00022553"/>
    </source>
</evidence>
<dbReference type="AlphaFoldDB" id="A0A849SHF9"/>
<dbReference type="Gene3D" id="3.30.565.10">
    <property type="entry name" value="Histidine kinase-like ATPase, C-terminal domain"/>
    <property type="match status" value="1"/>
</dbReference>
<dbReference type="SMART" id="SM00388">
    <property type="entry name" value="HisKA"/>
    <property type="match status" value="1"/>
</dbReference>
<dbReference type="InterPro" id="IPR036097">
    <property type="entry name" value="HisK_dim/P_sf"/>
</dbReference>
<keyword evidence="9" id="KW-0472">Membrane</keyword>
<dbReference type="Gene3D" id="3.40.50.2300">
    <property type="match status" value="1"/>
</dbReference>
<proteinExistence type="predicted"/>
<feature type="domain" description="Response regulatory" evidence="11">
    <location>
        <begin position="519"/>
        <end position="644"/>
    </location>
</feature>
<comment type="catalytic activity">
    <reaction evidence="1">
        <text>ATP + protein L-histidine = ADP + protein N-phospho-L-histidine.</text>
        <dbReference type="EC" id="2.7.13.3"/>
    </reaction>
</comment>
<gene>
    <name evidence="12" type="ORF">HOP12_06950</name>
</gene>
<evidence type="ECO:0000259" key="11">
    <source>
        <dbReference type="PROSITE" id="PS50110"/>
    </source>
</evidence>
<evidence type="ECO:0000256" key="7">
    <source>
        <dbReference type="PROSITE-ProRule" id="PRU00169"/>
    </source>
</evidence>
<evidence type="ECO:0000256" key="2">
    <source>
        <dbReference type="ARBA" id="ARBA00012438"/>
    </source>
</evidence>
<evidence type="ECO:0000259" key="10">
    <source>
        <dbReference type="PROSITE" id="PS50109"/>
    </source>
</evidence>
<keyword evidence="9" id="KW-0812">Transmembrane</keyword>
<dbReference type="Gene3D" id="3.30.450.40">
    <property type="match status" value="1"/>
</dbReference>
<evidence type="ECO:0000256" key="5">
    <source>
        <dbReference type="ARBA" id="ARBA00022777"/>
    </source>
</evidence>
<dbReference type="PANTHER" id="PTHR43711">
    <property type="entry name" value="TWO-COMPONENT HISTIDINE KINASE"/>
    <property type="match status" value="1"/>
</dbReference>
<dbReference type="SUPFAM" id="SSF47384">
    <property type="entry name" value="Homodimeric domain of signal transducing histidine kinase"/>
    <property type="match status" value="1"/>
</dbReference>
<feature type="coiled-coil region" evidence="8">
    <location>
        <begin position="237"/>
        <end position="264"/>
    </location>
</feature>
<feature type="domain" description="Histidine kinase" evidence="10">
    <location>
        <begin position="271"/>
        <end position="492"/>
    </location>
</feature>
<dbReference type="PRINTS" id="PR00344">
    <property type="entry name" value="BCTRLSENSOR"/>
</dbReference>
<dbReference type="CDD" id="cd00082">
    <property type="entry name" value="HisKA"/>
    <property type="match status" value="1"/>
</dbReference>
<dbReference type="InterPro" id="IPR001789">
    <property type="entry name" value="Sig_transdc_resp-reg_receiver"/>
</dbReference>
<accession>A0A849SHF9</accession>
<dbReference type="GO" id="GO:0000155">
    <property type="term" value="F:phosphorelay sensor kinase activity"/>
    <property type="evidence" value="ECO:0007669"/>
    <property type="project" value="InterPro"/>
</dbReference>
<protein>
    <recommendedName>
        <fullName evidence="2">histidine kinase</fullName>
        <ecNumber evidence="2">2.7.13.3</ecNumber>
    </recommendedName>
</protein>
<dbReference type="EMBL" id="JABFRW010000077">
    <property type="protein sequence ID" value="NOT33891.1"/>
    <property type="molecule type" value="Genomic_DNA"/>
</dbReference>
<feature type="transmembrane region" description="Helical" evidence="9">
    <location>
        <begin position="12"/>
        <end position="28"/>
    </location>
</feature>
<keyword evidence="3 7" id="KW-0597">Phosphoprotein</keyword>
<name>A0A849SHF9_UNCEI</name>
<dbReference type="InterPro" id="IPR004358">
    <property type="entry name" value="Sig_transdc_His_kin-like_C"/>
</dbReference>
<dbReference type="PANTHER" id="PTHR43711:SF1">
    <property type="entry name" value="HISTIDINE KINASE 1"/>
    <property type="match status" value="1"/>
</dbReference>
<dbReference type="InterPro" id="IPR005467">
    <property type="entry name" value="His_kinase_dom"/>
</dbReference>
<dbReference type="InterPro" id="IPR050736">
    <property type="entry name" value="Sensor_HK_Regulatory"/>
</dbReference>
<dbReference type="SMART" id="SM00387">
    <property type="entry name" value="HATPase_c"/>
    <property type="match status" value="1"/>
</dbReference>
<dbReference type="SUPFAM" id="SSF52172">
    <property type="entry name" value="CheY-like"/>
    <property type="match status" value="1"/>
</dbReference>
<evidence type="ECO:0000256" key="8">
    <source>
        <dbReference type="SAM" id="Coils"/>
    </source>
</evidence>
<dbReference type="EC" id="2.7.13.3" evidence="2"/>
<dbReference type="PROSITE" id="PS50109">
    <property type="entry name" value="HIS_KIN"/>
    <property type="match status" value="1"/>
</dbReference>
<evidence type="ECO:0000313" key="13">
    <source>
        <dbReference type="Proteomes" id="UP000580839"/>
    </source>
</evidence>
<dbReference type="SMART" id="SM00448">
    <property type="entry name" value="REC"/>
    <property type="match status" value="1"/>
</dbReference>
<evidence type="ECO:0000256" key="9">
    <source>
        <dbReference type="SAM" id="Phobius"/>
    </source>
</evidence>
<evidence type="ECO:0000313" key="12">
    <source>
        <dbReference type="EMBL" id="NOT33891.1"/>
    </source>
</evidence>
<dbReference type="Pfam" id="PF00512">
    <property type="entry name" value="HisKA"/>
    <property type="match status" value="1"/>
</dbReference>
<dbReference type="PROSITE" id="PS50110">
    <property type="entry name" value="RESPONSE_REGULATORY"/>
    <property type="match status" value="1"/>
</dbReference>
<reference evidence="12 13" key="1">
    <citation type="submission" date="2020-04" db="EMBL/GenBank/DDBJ databases">
        <title>Metagenomic profiling of ammonia- and methane-oxidizing microorganisms in a Dutch drinking water treatment plant.</title>
        <authorList>
            <person name="Poghosyan L."/>
            <person name="Leucker S."/>
        </authorList>
    </citation>
    <scope>NUCLEOTIDE SEQUENCE [LARGE SCALE GENOMIC DNA]</scope>
    <source>
        <strain evidence="12">S-RSF-IL-03</strain>
    </source>
</reference>
<keyword evidence="8" id="KW-0175">Coiled coil</keyword>
<evidence type="ECO:0000256" key="6">
    <source>
        <dbReference type="ARBA" id="ARBA00023012"/>
    </source>
</evidence>